<proteinExistence type="predicted"/>
<sequence>MKLVAELSRTSDFSVLVQRLGSPQMVAAAASGLNEHASETRRQTITRVSAFTGVPAGRVSKVTKVKKARPGGVMIAEVVTADKAIGLEEYGNPHWVRDLNPVADGKFGGSVSSMAGAEATAWNRRRVHRGTFFAKGVVWKREPSGRLRKIFSTVLANEVAKPGWRNVLGAEAFVQMDLERRVVRHVLRVVAP</sequence>
<comment type="caution">
    <text evidence="1">The sequence shown here is derived from an EMBL/GenBank/DDBJ whole genome shotgun (WGS) entry which is preliminary data.</text>
</comment>
<name>A0A087M4C3_9HYPH</name>
<evidence type="ECO:0000313" key="1">
    <source>
        <dbReference type="EMBL" id="KFL31726.1"/>
    </source>
</evidence>
<dbReference type="RefSeq" id="WP_035080712.1">
    <property type="nucleotide sequence ID" value="NZ_JQGC01000005.1"/>
</dbReference>
<evidence type="ECO:0000313" key="2">
    <source>
        <dbReference type="Proteomes" id="UP000028981"/>
    </source>
</evidence>
<protein>
    <submittedName>
        <fullName evidence="1">Uncharacterized protein</fullName>
    </submittedName>
</protein>
<dbReference type="EMBL" id="JQGC01000005">
    <property type="protein sequence ID" value="KFL31726.1"/>
    <property type="molecule type" value="Genomic_DNA"/>
</dbReference>
<reference evidence="1 2" key="1">
    <citation type="submission" date="2014-08" db="EMBL/GenBank/DDBJ databases">
        <authorList>
            <person name="Hassan Y.I."/>
            <person name="Lepp D."/>
            <person name="Zhou T."/>
        </authorList>
    </citation>
    <scope>NUCLEOTIDE SEQUENCE [LARGE SCALE GENOMIC DNA]</scope>
    <source>
        <strain evidence="1 2">IFO13584</strain>
    </source>
</reference>
<dbReference type="STRING" id="46914.JP75_06555"/>
<organism evidence="1 2">
    <name type="scientific">Devosia riboflavina</name>
    <dbReference type="NCBI Taxonomy" id="46914"/>
    <lineage>
        <taxon>Bacteria</taxon>
        <taxon>Pseudomonadati</taxon>
        <taxon>Pseudomonadota</taxon>
        <taxon>Alphaproteobacteria</taxon>
        <taxon>Hyphomicrobiales</taxon>
        <taxon>Devosiaceae</taxon>
        <taxon>Devosia</taxon>
    </lineage>
</organism>
<accession>A0A087M4C3</accession>
<dbReference type="AlphaFoldDB" id="A0A087M4C3"/>
<keyword evidence="2" id="KW-1185">Reference proteome</keyword>
<dbReference type="Proteomes" id="UP000028981">
    <property type="component" value="Unassembled WGS sequence"/>
</dbReference>
<dbReference type="OrthoDB" id="9892467at2"/>
<gene>
    <name evidence="1" type="ORF">JP75_06555</name>
</gene>